<dbReference type="Proteomes" id="UP000095230">
    <property type="component" value="Unassembled WGS sequence"/>
</dbReference>
<dbReference type="EMBL" id="MCBT01000042">
    <property type="protein sequence ID" value="OEG73467.1"/>
    <property type="molecule type" value="Genomic_DNA"/>
</dbReference>
<comment type="caution">
    <text evidence="1">The sequence shown here is derived from an EMBL/GenBank/DDBJ whole genome shotgun (WGS) entry which is preliminary data.</text>
</comment>
<evidence type="ECO:0000313" key="2">
    <source>
        <dbReference type="Proteomes" id="UP000095230"/>
    </source>
</evidence>
<dbReference type="AlphaFoldDB" id="A0A1E5ISR2"/>
<evidence type="ECO:0000313" key="1">
    <source>
        <dbReference type="EMBL" id="OEG73467.1"/>
    </source>
</evidence>
<sequence length="156" mass="17776">MAAWQFKVCLIPKVWVESNDDPIPLLYSEEESYDTSCAWVGIIARNAQEIIGKHFSLSKSWHEDLVSFGQEKETDVQVWYEGEALEDIQVRIDMRSKFLPLLETVVSISKALSCVIFIPAQQKIIPADTLELLRIAKASSAYAFANDPEKWLNELK</sequence>
<dbReference type="OrthoDB" id="7432388at2"/>
<organism evidence="1 2">
    <name type="scientific">Shewanella colwelliana</name>
    <name type="common">Alteromonas colwelliana</name>
    <dbReference type="NCBI Taxonomy" id="23"/>
    <lineage>
        <taxon>Bacteria</taxon>
        <taxon>Pseudomonadati</taxon>
        <taxon>Pseudomonadota</taxon>
        <taxon>Gammaproteobacteria</taxon>
        <taxon>Alteromonadales</taxon>
        <taxon>Shewanellaceae</taxon>
        <taxon>Shewanella</taxon>
    </lineage>
</organism>
<reference evidence="1 2" key="1">
    <citation type="submission" date="2016-07" db="EMBL/GenBank/DDBJ databases">
        <title>Whole-genome of two Shewanella species isolated from a digestive organ of sea cucumber Apostichopus japonicus Selenka 1867.</title>
        <authorList>
            <person name="Hong H.-H."/>
            <person name="Choi H."/>
            <person name="Cheon S."/>
            <person name="Oh J.-S."/>
            <person name="Lee H.-G."/>
            <person name="Park C."/>
        </authorList>
    </citation>
    <scope>NUCLEOTIDE SEQUENCE [LARGE SCALE GENOMIC DNA]</scope>
    <source>
        <strain evidence="1 2">CSB03KR</strain>
    </source>
</reference>
<proteinExistence type="predicted"/>
<gene>
    <name evidence="1" type="ORF">BEL05_08620</name>
</gene>
<name>A0A1E5ISR2_SHECO</name>
<protein>
    <submittedName>
        <fullName evidence="1">Uncharacterized protein</fullName>
    </submittedName>
</protein>
<accession>A0A1E5ISR2</accession>
<dbReference type="RefSeq" id="WP_069671407.1">
    <property type="nucleotide sequence ID" value="NZ_MCBT01000042.1"/>
</dbReference>